<dbReference type="PANTHER" id="PTHR21363">
    <property type="entry name" value="PREPHENATE DEHYDROGENASE"/>
    <property type="match status" value="1"/>
</dbReference>
<dbReference type="Pfam" id="PF02153">
    <property type="entry name" value="PDH_N"/>
    <property type="match status" value="1"/>
</dbReference>
<dbReference type="Gene3D" id="3.40.50.720">
    <property type="entry name" value="NAD(P)-binding Rossmann-like Domain"/>
    <property type="match status" value="1"/>
</dbReference>
<dbReference type="Proteomes" id="UP000315017">
    <property type="component" value="Chromosome"/>
</dbReference>
<dbReference type="InterPro" id="IPR003099">
    <property type="entry name" value="Prephen_DH"/>
</dbReference>
<evidence type="ECO:0000313" key="4">
    <source>
        <dbReference type="Proteomes" id="UP000315017"/>
    </source>
</evidence>
<accession>A0A517YA88</accession>
<dbReference type="PROSITE" id="PS51176">
    <property type="entry name" value="PDH_ADH"/>
    <property type="match status" value="1"/>
</dbReference>
<feature type="domain" description="Prephenate/arogenate dehydrogenase" evidence="2">
    <location>
        <begin position="5"/>
        <end position="285"/>
    </location>
</feature>
<dbReference type="InterPro" id="IPR050812">
    <property type="entry name" value="Preph/Arog_dehydrog"/>
</dbReference>
<dbReference type="GO" id="GO:0070403">
    <property type="term" value="F:NAD+ binding"/>
    <property type="evidence" value="ECO:0007669"/>
    <property type="project" value="InterPro"/>
</dbReference>
<dbReference type="GO" id="GO:0006571">
    <property type="term" value="P:tyrosine biosynthetic process"/>
    <property type="evidence" value="ECO:0007669"/>
    <property type="project" value="InterPro"/>
</dbReference>
<reference evidence="3 4" key="1">
    <citation type="submission" date="2019-02" db="EMBL/GenBank/DDBJ databases">
        <title>Deep-cultivation of Planctomycetes and their phenomic and genomic characterization uncovers novel biology.</title>
        <authorList>
            <person name="Wiegand S."/>
            <person name="Jogler M."/>
            <person name="Boedeker C."/>
            <person name="Pinto D."/>
            <person name="Vollmers J."/>
            <person name="Rivas-Marin E."/>
            <person name="Kohn T."/>
            <person name="Peeters S.H."/>
            <person name="Heuer A."/>
            <person name="Rast P."/>
            <person name="Oberbeckmann S."/>
            <person name="Bunk B."/>
            <person name="Jeske O."/>
            <person name="Meyerdierks A."/>
            <person name="Storesund J.E."/>
            <person name="Kallscheuer N."/>
            <person name="Luecker S."/>
            <person name="Lage O.M."/>
            <person name="Pohl T."/>
            <person name="Merkel B.J."/>
            <person name="Hornburger P."/>
            <person name="Mueller R.-W."/>
            <person name="Bruemmer F."/>
            <person name="Labrenz M."/>
            <person name="Spormann A.M."/>
            <person name="Op den Camp H."/>
            <person name="Overmann J."/>
            <person name="Amann R."/>
            <person name="Jetten M.S.M."/>
            <person name="Mascher T."/>
            <person name="Medema M.H."/>
            <person name="Devos D.P."/>
            <person name="Kaster A.-K."/>
            <person name="Ovreas L."/>
            <person name="Rohde M."/>
            <person name="Galperin M.Y."/>
            <person name="Jogler C."/>
        </authorList>
    </citation>
    <scope>NUCLEOTIDE SEQUENCE [LARGE SCALE GENOMIC DNA]</scope>
    <source>
        <strain evidence="3 4">ETA_A8</strain>
    </source>
</reference>
<evidence type="ECO:0000259" key="2">
    <source>
        <dbReference type="PROSITE" id="PS51176"/>
    </source>
</evidence>
<dbReference type="OrthoDB" id="9802008at2"/>
<dbReference type="KEGG" id="aagg:ETAA8_22190"/>
<dbReference type="EMBL" id="CP036274">
    <property type="protein sequence ID" value="QDU27134.1"/>
    <property type="molecule type" value="Genomic_DNA"/>
</dbReference>
<dbReference type="AlphaFoldDB" id="A0A517YA88"/>
<gene>
    <name evidence="3" type="ORF">ETAA8_22190</name>
</gene>
<dbReference type="InterPro" id="IPR036291">
    <property type="entry name" value="NAD(P)-bd_dom_sf"/>
</dbReference>
<dbReference type="SUPFAM" id="SSF48179">
    <property type="entry name" value="6-phosphogluconate dehydrogenase C-terminal domain-like"/>
    <property type="match status" value="1"/>
</dbReference>
<dbReference type="SUPFAM" id="SSF51735">
    <property type="entry name" value="NAD(P)-binding Rossmann-fold domains"/>
    <property type="match status" value="1"/>
</dbReference>
<dbReference type="RefSeq" id="WP_145088007.1">
    <property type="nucleotide sequence ID" value="NZ_CP036274.1"/>
</dbReference>
<organism evidence="3 4">
    <name type="scientific">Anatilimnocola aggregata</name>
    <dbReference type="NCBI Taxonomy" id="2528021"/>
    <lineage>
        <taxon>Bacteria</taxon>
        <taxon>Pseudomonadati</taxon>
        <taxon>Planctomycetota</taxon>
        <taxon>Planctomycetia</taxon>
        <taxon>Pirellulales</taxon>
        <taxon>Pirellulaceae</taxon>
        <taxon>Anatilimnocola</taxon>
    </lineage>
</organism>
<dbReference type="Pfam" id="PF20463">
    <property type="entry name" value="PDH_C"/>
    <property type="match status" value="1"/>
</dbReference>
<dbReference type="InterPro" id="IPR008927">
    <property type="entry name" value="6-PGluconate_DH-like_C_sf"/>
</dbReference>
<proteinExistence type="predicted"/>
<evidence type="ECO:0000313" key="3">
    <source>
        <dbReference type="EMBL" id="QDU27134.1"/>
    </source>
</evidence>
<dbReference type="FunFam" id="3.40.50.720:FF:000208">
    <property type="entry name" value="Prephenate dehydrogenase"/>
    <property type="match status" value="1"/>
</dbReference>
<name>A0A517YA88_9BACT</name>
<dbReference type="PANTHER" id="PTHR21363:SF0">
    <property type="entry name" value="PREPHENATE DEHYDROGENASE [NADP(+)]"/>
    <property type="match status" value="1"/>
</dbReference>
<dbReference type="GO" id="GO:0008977">
    <property type="term" value="F:prephenate dehydrogenase (NAD+) activity"/>
    <property type="evidence" value="ECO:0007669"/>
    <property type="project" value="InterPro"/>
</dbReference>
<dbReference type="Gene3D" id="1.10.3660.10">
    <property type="entry name" value="6-phosphogluconate dehydrogenase C-terminal like domain"/>
    <property type="match status" value="1"/>
</dbReference>
<evidence type="ECO:0000256" key="1">
    <source>
        <dbReference type="ARBA" id="ARBA00023002"/>
    </source>
</evidence>
<keyword evidence="4" id="KW-1185">Reference proteome</keyword>
<keyword evidence="1" id="KW-0560">Oxidoreductase</keyword>
<protein>
    <submittedName>
        <fullName evidence="3">Prephenate dehydrogenase</fullName>
    </submittedName>
</protein>
<dbReference type="InterPro" id="IPR046825">
    <property type="entry name" value="PDH_C"/>
</dbReference>
<dbReference type="InterPro" id="IPR046826">
    <property type="entry name" value="PDH_N"/>
</dbReference>
<sequence>MAHWQTAAIIGVGLIGGSIGLALRRSGAVEQVIGVGRDPAKLKKAWEVGAIDEFALESSPELPPADLVVVCTPIESVGSQIARWTETAAQGALITDAGSTKAKIVAAVDAQLLAHNPRQIRFVGSHPLAGSEKTGAENARENLFDKRTVVVTPTAQTDPSAVEQIQLLWEALGARVQLMTPQAHDAAVASTSHLPHLIASLLASITPPELLKLTAGGWLDTTRIAAGDVGLWQQILLDNREPVLTALSRFETDLALWHRALEQRDAVALEKLLQQGKTIRDAVGN</sequence>
<dbReference type="GO" id="GO:0004665">
    <property type="term" value="F:prephenate dehydrogenase (NADP+) activity"/>
    <property type="evidence" value="ECO:0007669"/>
    <property type="project" value="InterPro"/>
</dbReference>